<protein>
    <recommendedName>
        <fullName evidence="6">Tropomodulin</fullName>
    </recommendedName>
</protein>
<name>A0A5J5DF19_9PERO</name>
<evidence type="ECO:0000256" key="1">
    <source>
        <dbReference type="ARBA" id="ARBA00004496"/>
    </source>
</evidence>
<dbReference type="InterPro" id="IPR004934">
    <property type="entry name" value="TMOD"/>
</dbReference>
<dbReference type="GO" id="GO:0051694">
    <property type="term" value="P:pointed-end actin filament capping"/>
    <property type="evidence" value="ECO:0007669"/>
    <property type="project" value="InterPro"/>
</dbReference>
<evidence type="ECO:0000313" key="4">
    <source>
        <dbReference type="EMBL" id="KAA8591925.1"/>
    </source>
</evidence>
<reference evidence="4 5" key="1">
    <citation type="submission" date="2019-08" db="EMBL/GenBank/DDBJ databases">
        <title>A chromosome-level genome assembly, high-density linkage maps, and genome scans reveal the genomic architecture of hybrid incompatibilities underlying speciation via character displacement in darters (Percidae: Etheostominae).</title>
        <authorList>
            <person name="Moran R.L."/>
            <person name="Catchen J.M."/>
            <person name="Fuller R.C."/>
        </authorList>
    </citation>
    <scope>NUCLEOTIDE SEQUENCE [LARGE SCALE GENOMIC DNA]</scope>
    <source>
        <strain evidence="4">EspeVRDwgs_2016</strain>
        <tissue evidence="4">Muscle</tissue>
    </source>
</reference>
<gene>
    <name evidence="4" type="ORF">FQN60_017299</name>
</gene>
<comment type="caution">
    <text evidence="4">The sequence shown here is derived from an EMBL/GenBank/DDBJ whole genome shotgun (WGS) entry which is preliminary data.</text>
</comment>
<sequence>MSDPRDIDEDAILKGLSAEELDRLEEELMEMDPENAMLPAGFRQRDQTKKSPTGTFDREALQQHLEKEALEHEDREDLVPFTKEKKGKTFVPKKPAEIPEHEQVKLEPELEEALKNATDAEMCDIAVTLLSHAKQKGRHPESQSRVCPAPPACQRDGRCTPGWSPDED</sequence>
<dbReference type="PANTHER" id="PTHR10901:SF9">
    <property type="entry name" value="TROPOMODULIN-4"/>
    <property type="match status" value="1"/>
</dbReference>
<dbReference type="GO" id="GO:0005865">
    <property type="term" value="C:striated muscle thin filament"/>
    <property type="evidence" value="ECO:0007669"/>
    <property type="project" value="TreeGrafter"/>
</dbReference>
<evidence type="ECO:0000313" key="5">
    <source>
        <dbReference type="Proteomes" id="UP000327493"/>
    </source>
</evidence>
<proteinExistence type="predicted"/>
<dbReference type="PANTHER" id="PTHR10901">
    <property type="entry name" value="TROPOMODULIN"/>
    <property type="match status" value="1"/>
</dbReference>
<dbReference type="GO" id="GO:0005523">
    <property type="term" value="F:tropomyosin binding"/>
    <property type="evidence" value="ECO:0007669"/>
    <property type="project" value="InterPro"/>
</dbReference>
<dbReference type="GO" id="GO:0006936">
    <property type="term" value="P:muscle contraction"/>
    <property type="evidence" value="ECO:0007669"/>
    <property type="project" value="TreeGrafter"/>
</dbReference>
<evidence type="ECO:0000256" key="3">
    <source>
        <dbReference type="SAM" id="MobiDB-lite"/>
    </source>
</evidence>
<feature type="region of interest" description="Disordered" evidence="3">
    <location>
        <begin position="34"/>
        <end position="99"/>
    </location>
</feature>
<keyword evidence="5" id="KW-1185">Reference proteome</keyword>
<evidence type="ECO:0000256" key="2">
    <source>
        <dbReference type="ARBA" id="ARBA00022490"/>
    </source>
</evidence>
<comment type="subcellular location">
    <subcellularLocation>
        <location evidence="1">Cytoplasm</location>
    </subcellularLocation>
</comment>
<keyword evidence="2" id="KW-0963">Cytoplasm</keyword>
<feature type="region of interest" description="Disordered" evidence="3">
    <location>
        <begin position="133"/>
        <end position="168"/>
    </location>
</feature>
<organism evidence="4 5">
    <name type="scientific">Etheostoma spectabile</name>
    <name type="common">orangethroat darter</name>
    <dbReference type="NCBI Taxonomy" id="54343"/>
    <lineage>
        <taxon>Eukaryota</taxon>
        <taxon>Metazoa</taxon>
        <taxon>Chordata</taxon>
        <taxon>Craniata</taxon>
        <taxon>Vertebrata</taxon>
        <taxon>Euteleostomi</taxon>
        <taxon>Actinopterygii</taxon>
        <taxon>Neopterygii</taxon>
        <taxon>Teleostei</taxon>
        <taxon>Neoteleostei</taxon>
        <taxon>Acanthomorphata</taxon>
        <taxon>Eupercaria</taxon>
        <taxon>Perciformes</taxon>
        <taxon>Percoidei</taxon>
        <taxon>Percidae</taxon>
        <taxon>Etheostomatinae</taxon>
        <taxon>Etheostoma</taxon>
    </lineage>
</organism>
<dbReference type="AlphaFoldDB" id="A0A5J5DF19"/>
<dbReference type="GO" id="GO:0030239">
    <property type="term" value="P:myofibril assembly"/>
    <property type="evidence" value="ECO:0007669"/>
    <property type="project" value="TreeGrafter"/>
</dbReference>
<dbReference type="EMBL" id="VOFY01000006">
    <property type="protein sequence ID" value="KAA8591925.1"/>
    <property type="molecule type" value="Genomic_DNA"/>
</dbReference>
<accession>A0A5J5DF19</accession>
<dbReference type="GO" id="GO:0007015">
    <property type="term" value="P:actin filament organization"/>
    <property type="evidence" value="ECO:0007669"/>
    <property type="project" value="TreeGrafter"/>
</dbReference>
<feature type="compositionally biased region" description="Basic and acidic residues" evidence="3">
    <location>
        <begin position="56"/>
        <end position="84"/>
    </location>
</feature>
<dbReference type="Proteomes" id="UP000327493">
    <property type="component" value="Chromosome 6"/>
</dbReference>
<dbReference type="Pfam" id="PF03250">
    <property type="entry name" value="Tropomodulin"/>
    <property type="match status" value="1"/>
</dbReference>
<evidence type="ECO:0008006" key="6">
    <source>
        <dbReference type="Google" id="ProtNLM"/>
    </source>
</evidence>